<evidence type="ECO:0000256" key="4">
    <source>
        <dbReference type="ARBA" id="ARBA00022603"/>
    </source>
</evidence>
<name>A0ABR2KXJ4_9EUKA</name>
<keyword evidence="4 10" id="KW-0489">Methyltransferase</keyword>
<evidence type="ECO:0000256" key="5">
    <source>
        <dbReference type="ARBA" id="ARBA00022679"/>
    </source>
</evidence>
<keyword evidence="7 10" id="KW-0812">Transmembrane</keyword>
<feature type="transmembrane region" description="Helical" evidence="10">
    <location>
        <begin position="128"/>
        <end position="159"/>
    </location>
</feature>
<comment type="caution">
    <text evidence="11">The sequence shown here is derived from an EMBL/GenBank/DDBJ whole genome shotgun (WGS) entry which is preliminary data.</text>
</comment>
<keyword evidence="9 10" id="KW-0472">Membrane</keyword>
<evidence type="ECO:0000313" key="12">
    <source>
        <dbReference type="Proteomes" id="UP001470230"/>
    </source>
</evidence>
<comment type="catalytic activity">
    <reaction evidence="10">
        <text>[protein]-C-terminal S-[(2E,6E)-farnesyl]-L-cysteine + S-adenosyl-L-methionine = [protein]-C-terminal S-[(2E,6E)-farnesyl]-L-cysteine methyl ester + S-adenosyl-L-homocysteine</text>
        <dbReference type="Rhea" id="RHEA:21672"/>
        <dbReference type="Rhea" id="RHEA-COMP:12125"/>
        <dbReference type="Rhea" id="RHEA-COMP:12126"/>
        <dbReference type="ChEBI" id="CHEBI:57856"/>
        <dbReference type="ChEBI" id="CHEBI:59789"/>
        <dbReference type="ChEBI" id="CHEBI:90510"/>
        <dbReference type="ChEBI" id="CHEBI:90511"/>
        <dbReference type="EC" id="2.1.1.100"/>
    </reaction>
</comment>
<keyword evidence="8 10" id="KW-1133">Transmembrane helix</keyword>
<accession>A0ABR2KXJ4</accession>
<protein>
    <recommendedName>
        <fullName evidence="3 10">Protein-S-isoprenylcysteine O-methyltransferase</fullName>
        <ecNumber evidence="3 10">2.1.1.100</ecNumber>
    </recommendedName>
</protein>
<dbReference type="EC" id="2.1.1.100" evidence="3 10"/>
<evidence type="ECO:0000256" key="7">
    <source>
        <dbReference type="ARBA" id="ARBA00022692"/>
    </source>
</evidence>
<dbReference type="Gene3D" id="1.20.120.1630">
    <property type="match status" value="1"/>
</dbReference>
<evidence type="ECO:0000256" key="2">
    <source>
        <dbReference type="ARBA" id="ARBA00009140"/>
    </source>
</evidence>
<evidence type="ECO:0000256" key="1">
    <source>
        <dbReference type="ARBA" id="ARBA00004141"/>
    </source>
</evidence>
<evidence type="ECO:0000313" key="11">
    <source>
        <dbReference type="EMBL" id="KAK8895768.1"/>
    </source>
</evidence>
<feature type="transmembrane region" description="Helical" evidence="10">
    <location>
        <begin position="71"/>
        <end position="91"/>
    </location>
</feature>
<dbReference type="PANTHER" id="PTHR12714">
    <property type="entry name" value="PROTEIN-S ISOPRENYLCYSTEINE O-METHYLTRANSFERASE"/>
    <property type="match status" value="1"/>
</dbReference>
<dbReference type="Pfam" id="PF04140">
    <property type="entry name" value="ICMT"/>
    <property type="match status" value="1"/>
</dbReference>
<feature type="transmembrane region" description="Helical" evidence="10">
    <location>
        <begin position="6"/>
        <end position="27"/>
    </location>
</feature>
<dbReference type="PROSITE" id="PS51564">
    <property type="entry name" value="SAM_ICMT"/>
    <property type="match status" value="1"/>
</dbReference>
<dbReference type="EMBL" id="JAPFFF010000002">
    <property type="protein sequence ID" value="KAK8895768.1"/>
    <property type="molecule type" value="Genomic_DNA"/>
</dbReference>
<keyword evidence="5" id="KW-0808">Transferase</keyword>
<organism evidence="11 12">
    <name type="scientific">Tritrichomonas musculus</name>
    <dbReference type="NCBI Taxonomy" id="1915356"/>
    <lineage>
        <taxon>Eukaryota</taxon>
        <taxon>Metamonada</taxon>
        <taxon>Parabasalia</taxon>
        <taxon>Tritrichomonadida</taxon>
        <taxon>Tritrichomonadidae</taxon>
        <taxon>Tritrichomonas</taxon>
    </lineage>
</organism>
<dbReference type="InterPro" id="IPR025770">
    <property type="entry name" value="PPMT_MeTrfase"/>
</dbReference>
<keyword evidence="6 10" id="KW-0949">S-adenosyl-L-methionine</keyword>
<evidence type="ECO:0000256" key="10">
    <source>
        <dbReference type="RuleBase" id="RU362022"/>
    </source>
</evidence>
<comment type="subcellular location">
    <subcellularLocation>
        <location evidence="10">Endoplasmic reticulum membrane</location>
        <topology evidence="10">Multi-pass membrane protein</topology>
    </subcellularLocation>
    <subcellularLocation>
        <location evidence="1">Membrane</location>
        <topology evidence="1">Multi-pass membrane protein</topology>
    </subcellularLocation>
</comment>
<dbReference type="PANTHER" id="PTHR12714:SF9">
    <property type="entry name" value="PROTEIN-S-ISOPRENYLCYSTEINE O-METHYLTRANSFERASE"/>
    <property type="match status" value="1"/>
</dbReference>
<reference evidence="11 12" key="1">
    <citation type="submission" date="2024-04" db="EMBL/GenBank/DDBJ databases">
        <title>Tritrichomonas musculus Genome.</title>
        <authorList>
            <person name="Alves-Ferreira E."/>
            <person name="Grigg M."/>
            <person name="Lorenzi H."/>
            <person name="Galac M."/>
        </authorList>
    </citation>
    <scope>NUCLEOTIDE SEQUENCE [LARGE SCALE GENOMIC DNA]</scope>
    <source>
        <strain evidence="11 12">EAF2021</strain>
    </source>
</reference>
<dbReference type="Proteomes" id="UP001470230">
    <property type="component" value="Unassembled WGS sequence"/>
</dbReference>
<keyword evidence="12" id="KW-1185">Reference proteome</keyword>
<comment type="similarity">
    <text evidence="2 10">Belongs to the class VI-like SAM-binding methyltransferase superfamily. Isoprenylcysteine carboxyl methyltransferase family.</text>
</comment>
<sequence length="193" mass="22785">MSDFTAFQLTTLFLVLVCYHVAEYLLAKHYHPKETKSSSFLITPEYLIAFTVGLIEYFIERHFWPEFKTNSSSLVLWFGVLMIIVGLYIRFSAILTAGKSFNHVIQDESKGNKLITHGIYKYVRHPGYLGFFIFAVGTQIMLKNIISTIGFIAVLWYFFYDRIIYEERFLVQMYGKDYIEYRNKTPTWIPFIK</sequence>
<proteinExistence type="inferred from homology"/>
<dbReference type="InterPro" id="IPR007269">
    <property type="entry name" value="ICMT_MeTrfase"/>
</dbReference>
<feature type="transmembrane region" description="Helical" evidence="10">
    <location>
        <begin position="39"/>
        <end position="59"/>
    </location>
</feature>
<gene>
    <name evidence="11" type="ORF">M9Y10_013653</name>
</gene>
<keyword evidence="10" id="KW-0256">Endoplasmic reticulum</keyword>
<evidence type="ECO:0000256" key="3">
    <source>
        <dbReference type="ARBA" id="ARBA00012151"/>
    </source>
</evidence>
<evidence type="ECO:0000256" key="6">
    <source>
        <dbReference type="ARBA" id="ARBA00022691"/>
    </source>
</evidence>
<evidence type="ECO:0000256" key="8">
    <source>
        <dbReference type="ARBA" id="ARBA00022989"/>
    </source>
</evidence>
<evidence type="ECO:0000256" key="9">
    <source>
        <dbReference type="ARBA" id="ARBA00023136"/>
    </source>
</evidence>